<evidence type="ECO:0000313" key="3">
    <source>
        <dbReference type="Proteomes" id="UP000001919"/>
    </source>
</evidence>
<dbReference type="KEGG" id="bfa:Bfae_25990"/>
<evidence type="ECO:0000256" key="1">
    <source>
        <dbReference type="SAM" id="MobiDB-lite"/>
    </source>
</evidence>
<gene>
    <name evidence="2" type="ordered locus">Bfae_25990</name>
</gene>
<dbReference type="EMBL" id="CP001643">
    <property type="protein sequence ID" value="ACU86376.1"/>
    <property type="molecule type" value="Genomic_DNA"/>
</dbReference>
<feature type="compositionally biased region" description="Basic and acidic residues" evidence="1">
    <location>
        <begin position="43"/>
        <end position="53"/>
    </location>
</feature>
<feature type="region of interest" description="Disordered" evidence="1">
    <location>
        <begin position="43"/>
        <end position="70"/>
    </location>
</feature>
<reference evidence="2 3" key="1">
    <citation type="journal article" date="2009" name="Stand. Genomic Sci.">
        <title>Complete genome sequence of Brachybacterium faecium type strain (Schefferle 6-10).</title>
        <authorList>
            <person name="Lapidus A."/>
            <person name="Pukall R."/>
            <person name="Labuttii K."/>
            <person name="Copeland A."/>
            <person name="Del Rio T.G."/>
            <person name="Nolan M."/>
            <person name="Chen F."/>
            <person name="Lucas S."/>
            <person name="Tice H."/>
            <person name="Cheng J.F."/>
            <person name="Bruce D."/>
            <person name="Goodwin L."/>
            <person name="Pitluck S."/>
            <person name="Rohde M."/>
            <person name="Goker M."/>
            <person name="Pati A."/>
            <person name="Ivanova N."/>
            <person name="Mavrommatis K."/>
            <person name="Chen A."/>
            <person name="Palaniappan K."/>
            <person name="D'haeseleer P."/>
            <person name="Chain P."/>
            <person name="Bristow J."/>
            <person name="Eisen J.A."/>
            <person name="Markowitz V."/>
            <person name="Hugenholtz P."/>
            <person name="Kyrpides N.C."/>
            <person name="Klenk H.P."/>
        </authorList>
    </citation>
    <scope>NUCLEOTIDE SEQUENCE [LARGE SCALE GENOMIC DNA]</scope>
    <source>
        <strain evidence="3">ATCC 43885 / DSM 4810 / JCM 11609 / LMG 19847 / NBRC 14762 / NCIMB 9860 / 6-10</strain>
    </source>
</reference>
<evidence type="ECO:0000313" key="2">
    <source>
        <dbReference type="EMBL" id="ACU86376.1"/>
    </source>
</evidence>
<dbReference type="OrthoDB" id="4793161at2"/>
<dbReference type="AlphaFoldDB" id="C7MGE3"/>
<dbReference type="Proteomes" id="UP000001919">
    <property type="component" value="Chromosome"/>
</dbReference>
<organism evidence="2 3">
    <name type="scientific">Brachybacterium faecium (strain ATCC 43885 / DSM 4810 / JCM 11609 / LMG 19847 / NBRC 14762 / NCIMB 9860 / 6-10)</name>
    <dbReference type="NCBI Taxonomy" id="446465"/>
    <lineage>
        <taxon>Bacteria</taxon>
        <taxon>Bacillati</taxon>
        <taxon>Actinomycetota</taxon>
        <taxon>Actinomycetes</taxon>
        <taxon>Micrococcales</taxon>
        <taxon>Dermabacteraceae</taxon>
        <taxon>Brachybacterium</taxon>
    </lineage>
</organism>
<sequence>MGGPEGLELAEACVALVEDGVPMQTLSRALDRGPTWVHWLLGKHDLRPAERQSRSTSRRTRQHEPHPTVS</sequence>
<dbReference type="HOGENOM" id="CLU_2749805_0_0_11"/>
<name>C7MGE3_BRAFD</name>
<accession>C7MGE3</accession>
<proteinExistence type="predicted"/>
<protein>
    <submittedName>
        <fullName evidence="2">Uncharacterized protein</fullName>
    </submittedName>
</protein>
<keyword evidence="3" id="KW-1185">Reference proteome</keyword>